<keyword evidence="3" id="KW-1185">Reference proteome</keyword>
<comment type="caution">
    <text evidence="2">The sequence shown here is derived from an EMBL/GenBank/DDBJ whole genome shotgun (WGS) entry which is preliminary data.</text>
</comment>
<evidence type="ECO:0000313" key="3">
    <source>
        <dbReference type="Proteomes" id="UP001201873"/>
    </source>
</evidence>
<protein>
    <submittedName>
        <fullName evidence="2">NAD(P)H-binding protein</fullName>
    </submittedName>
</protein>
<sequence>MTILVTGGRGGVARALVRELIAAGEAPRIASREPGRVAGVGEVPVVPLDLARPETVPAALEGVRAVFLYAEPAGIDGFLAAALASKVERIVLLSSLSAQRAAGPGGEQNVLTRRHTAVEEAIAASGLSWTFVRPGTFATNALGWAAAIRASQPVWEAYPESHSAPVHERDIAAVSAAALLTPGHDGAIHAMTGPASLTRRHQLELIAVAIGRPVQLAVESPAQAKERMLAAMGAGAWPGLADTLLGYQAATDGIPAPVHDVVPAILGRPSLTFADWAAEHATAFTTG</sequence>
<dbReference type="PANTHER" id="PTHR43162">
    <property type="match status" value="1"/>
</dbReference>
<dbReference type="InterPro" id="IPR051604">
    <property type="entry name" value="Ergot_Alk_Oxidoreductase"/>
</dbReference>
<dbReference type="Pfam" id="PF13460">
    <property type="entry name" value="NAD_binding_10"/>
    <property type="match status" value="1"/>
</dbReference>
<dbReference type="InterPro" id="IPR016040">
    <property type="entry name" value="NAD(P)-bd_dom"/>
</dbReference>
<evidence type="ECO:0000313" key="2">
    <source>
        <dbReference type="EMBL" id="MCK9875250.1"/>
    </source>
</evidence>
<gene>
    <name evidence="2" type="ORF">MXD59_05545</name>
</gene>
<feature type="domain" description="NAD(P)-binding" evidence="1">
    <location>
        <begin position="7"/>
        <end position="181"/>
    </location>
</feature>
<dbReference type="InterPro" id="IPR036291">
    <property type="entry name" value="NAD(P)-bd_dom_sf"/>
</dbReference>
<dbReference type="Proteomes" id="UP001201873">
    <property type="component" value="Unassembled WGS sequence"/>
</dbReference>
<dbReference type="RefSeq" id="WP_248823715.1">
    <property type="nucleotide sequence ID" value="NZ_JALKFT010000004.1"/>
</dbReference>
<dbReference type="PANTHER" id="PTHR43162:SF1">
    <property type="entry name" value="PRESTALK A DIFFERENTIATION PROTEIN A"/>
    <property type="match status" value="1"/>
</dbReference>
<evidence type="ECO:0000259" key="1">
    <source>
        <dbReference type="Pfam" id="PF13460"/>
    </source>
</evidence>
<dbReference type="SUPFAM" id="SSF51735">
    <property type="entry name" value="NAD(P)-binding Rossmann-fold domains"/>
    <property type="match status" value="1"/>
</dbReference>
<name>A0ABT0JUL7_9ACTN</name>
<dbReference type="Gene3D" id="3.40.50.720">
    <property type="entry name" value="NAD(P)-binding Rossmann-like Domain"/>
    <property type="match status" value="1"/>
</dbReference>
<accession>A0ABT0JUL7</accession>
<proteinExistence type="predicted"/>
<organism evidence="2 3">
    <name type="scientific">Frankia umida</name>
    <dbReference type="NCBI Taxonomy" id="573489"/>
    <lineage>
        <taxon>Bacteria</taxon>
        <taxon>Bacillati</taxon>
        <taxon>Actinomycetota</taxon>
        <taxon>Actinomycetes</taxon>
        <taxon>Frankiales</taxon>
        <taxon>Frankiaceae</taxon>
        <taxon>Frankia</taxon>
    </lineage>
</organism>
<reference evidence="2 3" key="1">
    <citation type="submission" date="2022-04" db="EMBL/GenBank/DDBJ databases">
        <title>Genome diversity in the genus Frankia.</title>
        <authorList>
            <person name="Carlos-Shanley C."/>
            <person name="Hahn D."/>
        </authorList>
    </citation>
    <scope>NUCLEOTIDE SEQUENCE [LARGE SCALE GENOMIC DNA]</scope>
    <source>
        <strain evidence="2 3">Ag45/Mut15</strain>
    </source>
</reference>
<dbReference type="EMBL" id="JALKFT010000004">
    <property type="protein sequence ID" value="MCK9875250.1"/>
    <property type="molecule type" value="Genomic_DNA"/>
</dbReference>